<dbReference type="Pfam" id="PF09923">
    <property type="entry name" value="DUF2155"/>
    <property type="match status" value="1"/>
</dbReference>
<evidence type="ECO:0000256" key="2">
    <source>
        <dbReference type="SAM" id="SignalP"/>
    </source>
</evidence>
<gene>
    <name evidence="3" type="ORF">ACFOGH_05895</name>
</gene>
<name>A0ABV7IVG2_9RHOB</name>
<organism evidence="3 4">
    <name type="scientific">Cypionkella sinensis</name>
    <dbReference type="NCBI Taxonomy" id="1756043"/>
    <lineage>
        <taxon>Bacteria</taxon>
        <taxon>Pseudomonadati</taxon>
        <taxon>Pseudomonadota</taxon>
        <taxon>Alphaproteobacteria</taxon>
        <taxon>Rhodobacterales</taxon>
        <taxon>Paracoccaceae</taxon>
        <taxon>Cypionkella</taxon>
    </lineage>
</organism>
<dbReference type="Proteomes" id="UP001595547">
    <property type="component" value="Unassembled WGS sequence"/>
</dbReference>
<feature type="chain" id="PRO_5046516298" evidence="2">
    <location>
        <begin position="18"/>
        <end position="151"/>
    </location>
</feature>
<keyword evidence="2" id="KW-0732">Signal</keyword>
<feature type="compositionally biased region" description="Acidic residues" evidence="1">
    <location>
        <begin position="123"/>
        <end position="132"/>
    </location>
</feature>
<dbReference type="EMBL" id="JBHRTO010000001">
    <property type="protein sequence ID" value="MFC3180512.1"/>
    <property type="molecule type" value="Genomic_DNA"/>
</dbReference>
<feature type="compositionally biased region" description="Acidic residues" evidence="1">
    <location>
        <begin position="140"/>
        <end position="151"/>
    </location>
</feature>
<keyword evidence="4" id="KW-1185">Reference proteome</keyword>
<evidence type="ECO:0000256" key="1">
    <source>
        <dbReference type="SAM" id="MobiDB-lite"/>
    </source>
</evidence>
<dbReference type="InterPro" id="IPR019225">
    <property type="entry name" value="DUF2155"/>
</dbReference>
<evidence type="ECO:0000313" key="3">
    <source>
        <dbReference type="EMBL" id="MFC3180512.1"/>
    </source>
</evidence>
<feature type="signal peptide" evidence="2">
    <location>
        <begin position="1"/>
        <end position="17"/>
    </location>
</feature>
<feature type="region of interest" description="Disordered" evidence="1">
    <location>
        <begin position="122"/>
        <end position="151"/>
    </location>
</feature>
<sequence>MKRLAICLCLMATLASAQEVAEAPGAKLRLLDKLTGKVTDLDLSKGQSQTIGRLTVQMDGCRYYPDSPAAEAFAHLTILDSNVPDPVFNGWMTASSPALSALDNARYDVWVLRCAVPDVVLPEVEDPPEDTPGEGQPAEDNPDATTDDGNG</sequence>
<evidence type="ECO:0000313" key="4">
    <source>
        <dbReference type="Proteomes" id="UP001595547"/>
    </source>
</evidence>
<reference evidence="4" key="1">
    <citation type="journal article" date="2019" name="Int. J. Syst. Evol. Microbiol.">
        <title>The Global Catalogue of Microorganisms (GCM) 10K type strain sequencing project: providing services to taxonomists for standard genome sequencing and annotation.</title>
        <authorList>
            <consortium name="The Broad Institute Genomics Platform"/>
            <consortium name="The Broad Institute Genome Sequencing Center for Infectious Disease"/>
            <person name="Wu L."/>
            <person name="Ma J."/>
        </authorList>
    </citation>
    <scope>NUCLEOTIDE SEQUENCE [LARGE SCALE GENOMIC DNA]</scope>
    <source>
        <strain evidence="4">KCTC 52039</strain>
    </source>
</reference>
<protein>
    <submittedName>
        <fullName evidence="3">DUF2155 domain-containing protein</fullName>
    </submittedName>
</protein>
<proteinExistence type="predicted"/>
<dbReference type="RefSeq" id="WP_380072137.1">
    <property type="nucleotide sequence ID" value="NZ_JBHRTO010000001.1"/>
</dbReference>
<comment type="caution">
    <text evidence="3">The sequence shown here is derived from an EMBL/GenBank/DDBJ whole genome shotgun (WGS) entry which is preliminary data.</text>
</comment>
<accession>A0ABV7IVG2</accession>